<gene>
    <name evidence="5" type="ORF">K0U00_20455</name>
</gene>
<keyword evidence="6" id="KW-1185">Reference proteome</keyword>
<dbReference type="InterPro" id="IPR020449">
    <property type="entry name" value="Tscrpt_reg_AraC-type_HTH"/>
</dbReference>
<dbReference type="InterPro" id="IPR009057">
    <property type="entry name" value="Homeodomain-like_sf"/>
</dbReference>
<keyword evidence="3" id="KW-0804">Transcription</keyword>
<dbReference type="InterPro" id="IPR018062">
    <property type="entry name" value="HTH_AraC-typ_CS"/>
</dbReference>
<comment type="caution">
    <text evidence="5">The sequence shown here is derived from an EMBL/GenBank/DDBJ whole genome shotgun (WGS) entry which is preliminary data.</text>
</comment>
<feature type="domain" description="HTH araC/xylS-type" evidence="4">
    <location>
        <begin position="102"/>
        <end position="200"/>
    </location>
</feature>
<evidence type="ECO:0000256" key="1">
    <source>
        <dbReference type="ARBA" id="ARBA00023015"/>
    </source>
</evidence>
<organism evidence="5 6">
    <name type="scientific">Paenibacillus sepulcri</name>
    <dbReference type="NCBI Taxonomy" id="359917"/>
    <lineage>
        <taxon>Bacteria</taxon>
        <taxon>Bacillati</taxon>
        <taxon>Bacillota</taxon>
        <taxon>Bacilli</taxon>
        <taxon>Bacillales</taxon>
        <taxon>Paenibacillaceae</taxon>
        <taxon>Paenibacillus</taxon>
    </lineage>
</organism>
<proteinExistence type="predicted"/>
<dbReference type="EMBL" id="JAHZIK010000572">
    <property type="protein sequence ID" value="MBW7456410.1"/>
    <property type="molecule type" value="Genomic_DNA"/>
</dbReference>
<dbReference type="PANTHER" id="PTHR43280">
    <property type="entry name" value="ARAC-FAMILY TRANSCRIPTIONAL REGULATOR"/>
    <property type="match status" value="1"/>
</dbReference>
<dbReference type="Gene3D" id="1.10.10.60">
    <property type="entry name" value="Homeodomain-like"/>
    <property type="match status" value="2"/>
</dbReference>
<dbReference type="PRINTS" id="PR00032">
    <property type="entry name" value="HTHARAC"/>
</dbReference>
<dbReference type="Pfam" id="PF12833">
    <property type="entry name" value="HTH_18"/>
    <property type="match status" value="1"/>
</dbReference>
<name>A0ABS7C6P1_9BACL</name>
<dbReference type="PROSITE" id="PS01124">
    <property type="entry name" value="HTH_ARAC_FAMILY_2"/>
    <property type="match status" value="1"/>
</dbReference>
<reference evidence="5 6" key="1">
    <citation type="submission" date="2021-07" db="EMBL/GenBank/DDBJ databases">
        <title>Paenibacillus radiodurans sp. nov., isolated from the southeastern edge of Tengger Desert.</title>
        <authorList>
            <person name="Zhang G."/>
        </authorList>
    </citation>
    <scope>NUCLEOTIDE SEQUENCE [LARGE SCALE GENOMIC DNA]</scope>
    <source>
        <strain evidence="5 6">CCM 7311</strain>
    </source>
</reference>
<dbReference type="SUPFAM" id="SSF46689">
    <property type="entry name" value="Homeodomain-like"/>
    <property type="match status" value="2"/>
</dbReference>
<accession>A0ABS7C6P1</accession>
<dbReference type="InterPro" id="IPR018060">
    <property type="entry name" value="HTH_AraC"/>
</dbReference>
<dbReference type="SMART" id="SM00342">
    <property type="entry name" value="HTH_ARAC"/>
    <property type="match status" value="1"/>
</dbReference>
<sequence>ETVFYWIHFNFAGEWTNGEEAAAPVHPPRQPWMSAYTMQFPQSQMLPNFTLALRQLAKLMELSTENRSSAFLKEQQSFLELLRLLEEGGESRSASPAMKLAESTEAYIKQYYQADLKNETLAEALHFHPNYIVRCMKEIYDCTPMAYLQEYRLEQAKLLLIKTEWSIAQIAEEVGFRHTPYFSSCFKQYCGMPPLQFRRQFL</sequence>
<keyword evidence="1" id="KW-0805">Transcription regulation</keyword>
<evidence type="ECO:0000313" key="6">
    <source>
        <dbReference type="Proteomes" id="UP001519887"/>
    </source>
</evidence>
<dbReference type="PROSITE" id="PS00041">
    <property type="entry name" value="HTH_ARAC_FAMILY_1"/>
    <property type="match status" value="1"/>
</dbReference>
<protein>
    <submittedName>
        <fullName evidence="5">Helix-turn-helix transcriptional regulator</fullName>
    </submittedName>
</protein>
<feature type="non-terminal residue" evidence="5">
    <location>
        <position position="1"/>
    </location>
</feature>
<keyword evidence="2" id="KW-0238">DNA-binding</keyword>
<dbReference type="Proteomes" id="UP001519887">
    <property type="component" value="Unassembled WGS sequence"/>
</dbReference>
<dbReference type="PANTHER" id="PTHR43280:SF28">
    <property type="entry name" value="HTH-TYPE TRANSCRIPTIONAL ACTIVATOR RHAS"/>
    <property type="match status" value="1"/>
</dbReference>
<evidence type="ECO:0000256" key="2">
    <source>
        <dbReference type="ARBA" id="ARBA00023125"/>
    </source>
</evidence>
<evidence type="ECO:0000256" key="3">
    <source>
        <dbReference type="ARBA" id="ARBA00023163"/>
    </source>
</evidence>
<evidence type="ECO:0000259" key="4">
    <source>
        <dbReference type="PROSITE" id="PS01124"/>
    </source>
</evidence>
<evidence type="ECO:0000313" key="5">
    <source>
        <dbReference type="EMBL" id="MBW7456410.1"/>
    </source>
</evidence>